<dbReference type="Ensembl" id="ENSEBUT00000025581.1">
    <property type="protein sequence ID" value="ENSEBUP00000025005.1"/>
    <property type="gene ID" value="ENSEBUG00000015436.1"/>
</dbReference>
<evidence type="ECO:0000256" key="6">
    <source>
        <dbReference type="ARBA" id="ARBA00023242"/>
    </source>
</evidence>
<accession>A0A8C4R8A7</accession>
<feature type="region of interest" description="Disordered" evidence="7">
    <location>
        <begin position="359"/>
        <end position="438"/>
    </location>
</feature>
<evidence type="ECO:0000313" key="8">
    <source>
        <dbReference type="Ensembl" id="ENSEBUP00000025005.1"/>
    </source>
</evidence>
<name>A0A8C4R8A7_EPTBU</name>
<sequence>MRKQAEREPEKGTALRPDTAPNEVKVNEVPLKTETSANIEAVEKVEVKLELQVDHVTPIAEPPVSPEKDSSTHAQPDTSEHSIETPKATIKSPMVVDVLPRTPGRELSSGRSDSEISLPASPASQPAASPVTPPPTPGRMDSPPHEPAAVDAATTAAILNLPLDHAALVRSPFIEHRLRSKTRPLEASPRRGDCDSPYIYGIPPLTPGAGSIEDDYDDESMTDIGVVPGEERSQKEQLNISSLLWLANSNFPTSLDLDAFATATASAMQPPGTPFLDSQASQLMWEEENEEATVPAADHAVAFHVEHSYARTPTPLPESDATYKTQAVLDRQRRLAERQDFEAAMRLYVSQEVVISDSEVRRTREPGEVSDAPEPGEVLGKRPKAEPPVASPARKLPKLDKKKKKKQEQLEECIEVDEDEDEEEEFEEEEDPKEKDQAFEVRTELEEMAILYDIWSAGIDEEDSLLLRDTYSKLLQQEGSPVWFNDTHWVYHCHILLQARNTFF</sequence>
<proteinExistence type="predicted"/>
<evidence type="ECO:0000256" key="1">
    <source>
        <dbReference type="ARBA" id="ARBA00004123"/>
    </source>
</evidence>
<keyword evidence="9" id="KW-1185">Reference proteome</keyword>
<protein>
    <submittedName>
        <fullName evidence="8">Uncharacterized protein</fullName>
    </submittedName>
</protein>
<dbReference type="AlphaFoldDB" id="A0A8C4R8A7"/>
<evidence type="ECO:0000256" key="4">
    <source>
        <dbReference type="ARBA" id="ARBA00022691"/>
    </source>
</evidence>
<keyword evidence="6" id="KW-0539">Nucleus</keyword>
<keyword evidence="2" id="KW-0489">Methyltransferase</keyword>
<dbReference type="OMA" id="LMWEEEN"/>
<dbReference type="GO" id="GO:0042800">
    <property type="term" value="F:histone H3K4 methyltransferase activity"/>
    <property type="evidence" value="ECO:0007669"/>
    <property type="project" value="InterPro"/>
</dbReference>
<dbReference type="GO" id="GO:0048188">
    <property type="term" value="C:Set1C/COMPASS complex"/>
    <property type="evidence" value="ECO:0007669"/>
    <property type="project" value="TreeGrafter"/>
</dbReference>
<keyword evidence="4" id="KW-0949">S-adenosyl-L-methionine</keyword>
<reference evidence="8" key="1">
    <citation type="submission" date="2025-08" db="UniProtKB">
        <authorList>
            <consortium name="Ensembl"/>
        </authorList>
    </citation>
    <scope>IDENTIFICATION</scope>
</reference>
<keyword evidence="5" id="KW-0156">Chromatin regulator</keyword>
<feature type="compositionally biased region" description="Low complexity" evidence="7">
    <location>
        <begin position="117"/>
        <end position="130"/>
    </location>
</feature>
<evidence type="ECO:0000256" key="3">
    <source>
        <dbReference type="ARBA" id="ARBA00022679"/>
    </source>
</evidence>
<feature type="region of interest" description="Disordered" evidence="7">
    <location>
        <begin position="1"/>
        <end position="31"/>
    </location>
</feature>
<evidence type="ECO:0000256" key="2">
    <source>
        <dbReference type="ARBA" id="ARBA00022603"/>
    </source>
</evidence>
<evidence type="ECO:0000256" key="5">
    <source>
        <dbReference type="ARBA" id="ARBA00022853"/>
    </source>
</evidence>
<organism evidence="8 9">
    <name type="scientific">Eptatretus burgeri</name>
    <name type="common">Inshore hagfish</name>
    <dbReference type="NCBI Taxonomy" id="7764"/>
    <lineage>
        <taxon>Eukaryota</taxon>
        <taxon>Metazoa</taxon>
        <taxon>Chordata</taxon>
        <taxon>Craniata</taxon>
        <taxon>Vertebrata</taxon>
        <taxon>Cyclostomata</taxon>
        <taxon>Myxini</taxon>
        <taxon>Myxiniformes</taxon>
        <taxon>Myxinidae</taxon>
        <taxon>Eptatretinae</taxon>
        <taxon>Eptatretus</taxon>
    </lineage>
</organism>
<feature type="compositionally biased region" description="Acidic residues" evidence="7">
    <location>
        <begin position="410"/>
        <end position="431"/>
    </location>
</feature>
<keyword evidence="3" id="KW-0808">Transferase</keyword>
<evidence type="ECO:0000313" key="9">
    <source>
        <dbReference type="Proteomes" id="UP000694388"/>
    </source>
</evidence>
<dbReference type="PANTHER" id="PTHR45814">
    <property type="entry name" value="HISTONE-LYSINE N-METHYLTRANSFERASE SETD1"/>
    <property type="match status" value="1"/>
</dbReference>
<dbReference type="InterPro" id="IPR044570">
    <property type="entry name" value="Set1-like"/>
</dbReference>
<feature type="region of interest" description="Disordered" evidence="7">
    <location>
        <begin position="56"/>
        <end position="148"/>
    </location>
</feature>
<feature type="compositionally biased region" description="Basic and acidic residues" evidence="7">
    <location>
        <begin position="1"/>
        <end position="13"/>
    </location>
</feature>
<evidence type="ECO:0000256" key="7">
    <source>
        <dbReference type="SAM" id="MobiDB-lite"/>
    </source>
</evidence>
<dbReference type="GO" id="GO:0032259">
    <property type="term" value="P:methylation"/>
    <property type="evidence" value="ECO:0007669"/>
    <property type="project" value="UniProtKB-KW"/>
</dbReference>
<comment type="subcellular location">
    <subcellularLocation>
        <location evidence="1">Nucleus</location>
    </subcellularLocation>
</comment>
<dbReference type="Proteomes" id="UP000694388">
    <property type="component" value="Unplaced"/>
</dbReference>
<dbReference type="PANTHER" id="PTHR45814:SF2">
    <property type="entry name" value="HISTONE-LYSINE N-METHYLTRANSFERASE SETD1"/>
    <property type="match status" value="1"/>
</dbReference>
<reference evidence="8" key="2">
    <citation type="submission" date="2025-09" db="UniProtKB">
        <authorList>
            <consortium name="Ensembl"/>
        </authorList>
    </citation>
    <scope>IDENTIFICATION</scope>
</reference>